<dbReference type="STRING" id="97972.A0A2V1DLB1"/>
<accession>A0A2V1DLB1</accession>
<protein>
    <submittedName>
        <fullName evidence="1">Uncharacterized protein</fullName>
    </submittedName>
</protein>
<reference evidence="1 2" key="1">
    <citation type="journal article" date="2018" name="Sci. Rep.">
        <title>Comparative genomics provides insights into the lifestyle and reveals functional heterogeneity of dark septate endophytic fungi.</title>
        <authorList>
            <person name="Knapp D.G."/>
            <person name="Nemeth J.B."/>
            <person name="Barry K."/>
            <person name="Hainaut M."/>
            <person name="Henrissat B."/>
            <person name="Johnson J."/>
            <person name="Kuo A."/>
            <person name="Lim J.H.P."/>
            <person name="Lipzen A."/>
            <person name="Nolan M."/>
            <person name="Ohm R.A."/>
            <person name="Tamas L."/>
            <person name="Grigoriev I.V."/>
            <person name="Spatafora J.W."/>
            <person name="Nagy L.G."/>
            <person name="Kovacs G.M."/>
        </authorList>
    </citation>
    <scope>NUCLEOTIDE SEQUENCE [LARGE SCALE GENOMIC DNA]</scope>
    <source>
        <strain evidence="1 2">DSE2036</strain>
    </source>
</reference>
<dbReference type="Proteomes" id="UP000244855">
    <property type="component" value="Unassembled WGS sequence"/>
</dbReference>
<keyword evidence="2" id="KW-1185">Reference proteome</keyword>
<evidence type="ECO:0000313" key="1">
    <source>
        <dbReference type="EMBL" id="PVH98631.1"/>
    </source>
</evidence>
<dbReference type="EMBL" id="KZ805409">
    <property type="protein sequence ID" value="PVH98631.1"/>
    <property type="molecule type" value="Genomic_DNA"/>
</dbReference>
<name>A0A2V1DLB1_9PLEO</name>
<gene>
    <name evidence="1" type="ORF">DM02DRAFT_530763</name>
</gene>
<dbReference type="OrthoDB" id="4207285at2759"/>
<organism evidence="1 2">
    <name type="scientific">Periconia macrospinosa</name>
    <dbReference type="NCBI Taxonomy" id="97972"/>
    <lineage>
        <taxon>Eukaryota</taxon>
        <taxon>Fungi</taxon>
        <taxon>Dikarya</taxon>
        <taxon>Ascomycota</taxon>
        <taxon>Pezizomycotina</taxon>
        <taxon>Dothideomycetes</taxon>
        <taxon>Pleosporomycetidae</taxon>
        <taxon>Pleosporales</taxon>
        <taxon>Massarineae</taxon>
        <taxon>Periconiaceae</taxon>
        <taxon>Periconia</taxon>
    </lineage>
</organism>
<proteinExistence type="predicted"/>
<dbReference type="AlphaFoldDB" id="A0A2V1DLB1"/>
<evidence type="ECO:0000313" key="2">
    <source>
        <dbReference type="Proteomes" id="UP000244855"/>
    </source>
</evidence>
<sequence>MIENLALSSQGDYCAFSFMSRQIVDRMPEPFRTGLKTSKGWRQENDRGGLAVTNCVTMLLPEVSNEDSFCLIRMGYESGFHTSNFLGLGDEMK</sequence>